<accession>A0A512M752</accession>
<comment type="caution">
    <text evidence="2">The sequence shown here is derived from an EMBL/GenBank/DDBJ whole genome shotgun (WGS) entry which is preliminary data.</text>
</comment>
<dbReference type="AlphaFoldDB" id="A0A512M752"/>
<evidence type="ECO:0000259" key="1">
    <source>
        <dbReference type="PROSITE" id="PS51502"/>
    </source>
</evidence>
<dbReference type="SUPFAM" id="SSF54909">
    <property type="entry name" value="Dimeric alpha+beta barrel"/>
    <property type="match status" value="1"/>
</dbReference>
<protein>
    <recommendedName>
        <fullName evidence="1">Stress-response A/B barrel domain-containing protein</fullName>
    </recommendedName>
</protein>
<keyword evidence="3" id="KW-1185">Reference proteome</keyword>
<dbReference type="SMART" id="SM00886">
    <property type="entry name" value="Dabb"/>
    <property type="match status" value="1"/>
</dbReference>
<dbReference type="EMBL" id="BKAG01000010">
    <property type="protein sequence ID" value="GEP42568.1"/>
    <property type="molecule type" value="Genomic_DNA"/>
</dbReference>
<dbReference type="RefSeq" id="WP_146850163.1">
    <property type="nucleotide sequence ID" value="NZ_BKAG01000010.1"/>
</dbReference>
<dbReference type="InterPro" id="IPR011008">
    <property type="entry name" value="Dimeric_a/b-barrel"/>
</dbReference>
<dbReference type="PROSITE" id="PS51502">
    <property type="entry name" value="S_R_A_B_BARREL"/>
    <property type="match status" value="1"/>
</dbReference>
<evidence type="ECO:0000313" key="3">
    <source>
        <dbReference type="Proteomes" id="UP000321577"/>
    </source>
</evidence>
<feature type="domain" description="Stress-response A/B barrel" evidence="1">
    <location>
        <begin position="1"/>
        <end position="98"/>
    </location>
</feature>
<sequence length="102" mass="11718">MIHNVYFWLKKEVTAEQRATFESELKLLPKISYLASGAVGKPAATEARPVTDHSFDYSLSLTFKTMAEHVFYQGDCPDHKRFVDKCKPLFEKVIVYDTEELA</sequence>
<name>A0A512M752_9BACT</name>
<dbReference type="OrthoDB" id="9808130at2"/>
<evidence type="ECO:0000313" key="2">
    <source>
        <dbReference type="EMBL" id="GEP42568.1"/>
    </source>
</evidence>
<proteinExistence type="predicted"/>
<dbReference type="Pfam" id="PF07876">
    <property type="entry name" value="Dabb"/>
    <property type="match status" value="1"/>
</dbReference>
<reference evidence="2 3" key="1">
    <citation type="submission" date="2019-07" db="EMBL/GenBank/DDBJ databases">
        <title>Whole genome shotgun sequence of Brevifollis gellanilyticus NBRC 108608.</title>
        <authorList>
            <person name="Hosoyama A."/>
            <person name="Uohara A."/>
            <person name="Ohji S."/>
            <person name="Ichikawa N."/>
        </authorList>
    </citation>
    <scope>NUCLEOTIDE SEQUENCE [LARGE SCALE GENOMIC DNA]</scope>
    <source>
        <strain evidence="2 3">NBRC 108608</strain>
    </source>
</reference>
<dbReference type="Proteomes" id="UP000321577">
    <property type="component" value="Unassembled WGS sequence"/>
</dbReference>
<dbReference type="InterPro" id="IPR013097">
    <property type="entry name" value="Dabb"/>
</dbReference>
<gene>
    <name evidence="2" type="ORF">BGE01nite_18590</name>
</gene>
<dbReference type="Gene3D" id="3.30.70.100">
    <property type="match status" value="1"/>
</dbReference>
<organism evidence="2 3">
    <name type="scientific">Brevifollis gellanilyticus</name>
    <dbReference type="NCBI Taxonomy" id="748831"/>
    <lineage>
        <taxon>Bacteria</taxon>
        <taxon>Pseudomonadati</taxon>
        <taxon>Verrucomicrobiota</taxon>
        <taxon>Verrucomicrobiia</taxon>
        <taxon>Verrucomicrobiales</taxon>
        <taxon>Verrucomicrobiaceae</taxon>
    </lineage>
</organism>